<keyword evidence="3 5" id="KW-0862">Zinc</keyword>
<feature type="region of interest" description="Disordered" evidence="6">
    <location>
        <begin position="396"/>
        <end position="416"/>
    </location>
</feature>
<evidence type="ECO:0000259" key="7">
    <source>
        <dbReference type="Pfam" id="PF00107"/>
    </source>
</evidence>
<dbReference type="STRING" id="1121863.GCA_000621185_00479"/>
<dbReference type="SUPFAM" id="SSF51735">
    <property type="entry name" value="NAD(P)-binding Rossmann-fold domains"/>
    <property type="match status" value="1"/>
</dbReference>
<evidence type="ECO:0000256" key="4">
    <source>
        <dbReference type="ARBA" id="ARBA00023002"/>
    </source>
</evidence>
<dbReference type="Pfam" id="PF08240">
    <property type="entry name" value="ADH_N"/>
    <property type="match status" value="1"/>
</dbReference>
<dbReference type="GO" id="GO:0008270">
    <property type="term" value="F:zinc ion binding"/>
    <property type="evidence" value="ECO:0007669"/>
    <property type="project" value="InterPro"/>
</dbReference>
<comment type="caution">
    <text evidence="9">The sequence shown here is derived from an EMBL/GenBank/DDBJ whole genome shotgun (WGS) entry which is preliminary data.</text>
</comment>
<dbReference type="InterPro" id="IPR002328">
    <property type="entry name" value="ADH_Zn_CS"/>
</dbReference>
<name>A0A0J8VUK6_9ENTR</name>
<evidence type="ECO:0000256" key="3">
    <source>
        <dbReference type="ARBA" id="ARBA00022833"/>
    </source>
</evidence>
<evidence type="ECO:0000259" key="8">
    <source>
        <dbReference type="Pfam" id="PF08240"/>
    </source>
</evidence>
<evidence type="ECO:0000256" key="2">
    <source>
        <dbReference type="ARBA" id="ARBA00022723"/>
    </source>
</evidence>
<evidence type="ECO:0000313" key="9">
    <source>
        <dbReference type="EMBL" id="KMV36150.1"/>
    </source>
</evidence>
<dbReference type="RefSeq" id="WP_024555470.1">
    <property type="nucleotide sequence ID" value="NZ_LFEJ01000003.1"/>
</dbReference>
<dbReference type="OrthoDB" id="9773078at2"/>
<evidence type="ECO:0000256" key="6">
    <source>
        <dbReference type="SAM" id="MobiDB-lite"/>
    </source>
</evidence>
<protein>
    <submittedName>
        <fullName evidence="9">Alcohol dehydrogenase</fullName>
    </submittedName>
</protein>
<dbReference type="PATRIC" id="fig|1656095.3.peg.105"/>
<dbReference type="InterPro" id="IPR013149">
    <property type="entry name" value="ADH-like_C"/>
</dbReference>
<evidence type="ECO:0000256" key="1">
    <source>
        <dbReference type="ARBA" id="ARBA00001947"/>
    </source>
</evidence>
<dbReference type="Gene3D" id="3.40.50.720">
    <property type="entry name" value="NAD(P)-binding Rossmann-like Domain"/>
    <property type="match status" value="1"/>
</dbReference>
<dbReference type="EMBL" id="LFEJ01000003">
    <property type="protein sequence ID" value="KMV36150.1"/>
    <property type="molecule type" value="Genomic_DNA"/>
</dbReference>
<dbReference type="AlphaFoldDB" id="A0A0J8VUK6"/>
<dbReference type="InterPro" id="IPR036291">
    <property type="entry name" value="NAD(P)-bd_dom_sf"/>
</dbReference>
<comment type="cofactor">
    <cofactor evidence="1 5">
        <name>Zn(2+)</name>
        <dbReference type="ChEBI" id="CHEBI:29105"/>
    </cofactor>
</comment>
<gene>
    <name evidence="9" type="ORF">ACH50_01685</name>
</gene>
<evidence type="ECO:0000313" key="10">
    <source>
        <dbReference type="Proteomes" id="UP000037315"/>
    </source>
</evidence>
<dbReference type="SUPFAM" id="SSF50129">
    <property type="entry name" value="GroES-like"/>
    <property type="match status" value="1"/>
</dbReference>
<keyword evidence="10" id="KW-1185">Reference proteome</keyword>
<keyword evidence="2 5" id="KW-0479">Metal-binding</keyword>
<dbReference type="InterPro" id="IPR011032">
    <property type="entry name" value="GroES-like_sf"/>
</dbReference>
<keyword evidence="4" id="KW-0560">Oxidoreductase</keyword>
<dbReference type="Gene3D" id="3.90.180.10">
    <property type="entry name" value="Medium-chain alcohol dehydrogenases, catalytic domain"/>
    <property type="match status" value="1"/>
</dbReference>
<comment type="similarity">
    <text evidence="5">Belongs to the zinc-containing alcohol dehydrogenase family.</text>
</comment>
<feature type="domain" description="Alcohol dehydrogenase-like N-terminal" evidence="8">
    <location>
        <begin position="25"/>
        <end position="154"/>
    </location>
</feature>
<proteinExistence type="inferred from homology"/>
<dbReference type="PROSITE" id="PS00059">
    <property type="entry name" value="ADH_ZINC"/>
    <property type="match status" value="1"/>
</dbReference>
<dbReference type="PANTHER" id="PTHR42813:SF2">
    <property type="entry name" value="DEHYDROGENASE, ZINC-CONTAINING, PUTATIVE (AFU_ORTHOLOGUE AFUA_2G02810)-RELATED"/>
    <property type="match status" value="1"/>
</dbReference>
<dbReference type="Proteomes" id="UP000037315">
    <property type="component" value="Unassembled WGS sequence"/>
</dbReference>
<organism evidence="9 10">
    <name type="scientific">Franconibacter pulveris</name>
    <dbReference type="NCBI Taxonomy" id="435910"/>
    <lineage>
        <taxon>Bacteria</taxon>
        <taxon>Pseudomonadati</taxon>
        <taxon>Pseudomonadota</taxon>
        <taxon>Gammaproteobacteria</taxon>
        <taxon>Enterobacterales</taxon>
        <taxon>Enterobacteriaceae</taxon>
        <taxon>Franconibacter</taxon>
    </lineage>
</organism>
<sequence length="416" mass="44737">MKALTYHGPHNVKVENVPDPIIEAQDDVILRVTATAICGSDLHLYRGKIPQVSHGDIFGHEFMGEVVETGRDVKDLRKGDRVVIPFVIACGECFFCKLHQYSACETTNPGRGAILNKKEITSPAALFGFSGLYGGVPGGQAEYVRVPKGNVGPLKVPPVLSDDKVLFLSDILPTAWQAVKNAQVGKGSSVAIFGAGPVGLLCAACARLLGAEQIFSIDHNNYRLAFAKERYGAIPINFDDNDDPAAFIIENTTGNRGVDAVIDAVGFEAKGSLTETVLSNLKIEGSSGKALRQCIAAVRRGGVVSVPGVYAGFIHGFLFGDAFDKGLTFKMGQTHVQAWLPELLPLVEKRLLTPEEIVTHYLPLEDAVHGYKVFEKKEEECRKVILVPGAATPEAARERASALSNTPLEPLNPVQP</sequence>
<dbReference type="PANTHER" id="PTHR42813">
    <property type="entry name" value="ZINC-TYPE ALCOHOL DEHYDROGENASE-LIKE"/>
    <property type="match status" value="1"/>
</dbReference>
<dbReference type="CDD" id="cd08283">
    <property type="entry name" value="FDH_like_1"/>
    <property type="match status" value="1"/>
</dbReference>
<dbReference type="Pfam" id="PF00107">
    <property type="entry name" value="ADH_zinc_N"/>
    <property type="match status" value="1"/>
</dbReference>
<reference evidence="9 10" key="1">
    <citation type="submission" date="2015-06" db="EMBL/GenBank/DDBJ databases">
        <title>Genome sequencing of Cronobacter sp. strain DJ34 isolated from petroleum contaminated sludge of Duliajan Oil Fields, Assam, India.</title>
        <authorList>
            <person name="Pal S."/>
            <person name="Banerjee T.D."/>
            <person name="Roy A."/>
            <person name="Sar P."/>
            <person name="Kazy S.K."/>
        </authorList>
    </citation>
    <scope>NUCLEOTIDE SEQUENCE [LARGE SCALE GENOMIC DNA]</scope>
    <source>
        <strain evidence="9 10">DJ34</strain>
    </source>
</reference>
<accession>A0A0J8VUK6</accession>
<evidence type="ECO:0000256" key="5">
    <source>
        <dbReference type="RuleBase" id="RU361277"/>
    </source>
</evidence>
<feature type="domain" description="Alcohol dehydrogenase-like C-terminal" evidence="7">
    <location>
        <begin position="197"/>
        <end position="282"/>
    </location>
</feature>
<dbReference type="GO" id="GO:0016491">
    <property type="term" value="F:oxidoreductase activity"/>
    <property type="evidence" value="ECO:0007669"/>
    <property type="project" value="UniProtKB-KW"/>
</dbReference>
<dbReference type="InterPro" id="IPR013154">
    <property type="entry name" value="ADH-like_N"/>
</dbReference>